<accession>A0A7D4CWN4</accession>
<evidence type="ECO:0000256" key="1">
    <source>
        <dbReference type="ARBA" id="ARBA00004127"/>
    </source>
</evidence>
<evidence type="ECO:0000256" key="3">
    <source>
        <dbReference type="ARBA" id="ARBA00022989"/>
    </source>
</evidence>
<proteinExistence type="predicted"/>
<evidence type="ECO:0000313" key="6">
    <source>
        <dbReference type="EMBL" id="QKG85157.1"/>
    </source>
</evidence>
<dbReference type="AlphaFoldDB" id="A0A7D4CWN4"/>
<dbReference type="RefSeq" id="WP_173223546.1">
    <property type="nucleotide sequence ID" value="NZ_CP048104.1"/>
</dbReference>
<dbReference type="Proteomes" id="UP000503088">
    <property type="component" value="Chromosome"/>
</dbReference>
<gene>
    <name evidence="6" type="ORF">GXN76_12210</name>
</gene>
<organism evidence="6 7">
    <name type="scientific">Kroppenstedtia pulmonis</name>
    <dbReference type="NCBI Taxonomy" id="1380685"/>
    <lineage>
        <taxon>Bacteria</taxon>
        <taxon>Bacillati</taxon>
        <taxon>Bacillota</taxon>
        <taxon>Bacilli</taxon>
        <taxon>Bacillales</taxon>
        <taxon>Thermoactinomycetaceae</taxon>
        <taxon>Kroppenstedtia</taxon>
    </lineage>
</organism>
<feature type="domain" description="DUF1232" evidence="5">
    <location>
        <begin position="63"/>
        <end position="98"/>
    </location>
</feature>
<dbReference type="GO" id="GO:0012505">
    <property type="term" value="C:endomembrane system"/>
    <property type="evidence" value="ECO:0007669"/>
    <property type="project" value="UniProtKB-SubCell"/>
</dbReference>
<sequence>MRRKVLGLLGSFRRQAASSQGQRKILDEFNHKVERVGGIQHVIAQLKTLFAYFRHPETSRTKKALAGAALLYFIVPADVLPDFIPVLGYVDDVAAVAFVWNQLSKELQQFQQLTSPSEEKG</sequence>
<evidence type="ECO:0000313" key="7">
    <source>
        <dbReference type="Proteomes" id="UP000503088"/>
    </source>
</evidence>
<evidence type="ECO:0000259" key="5">
    <source>
        <dbReference type="Pfam" id="PF06803"/>
    </source>
</evidence>
<protein>
    <submittedName>
        <fullName evidence="6">DUF1232 domain-containing protein</fullName>
    </submittedName>
</protein>
<evidence type="ECO:0000256" key="4">
    <source>
        <dbReference type="ARBA" id="ARBA00023136"/>
    </source>
</evidence>
<keyword evidence="4" id="KW-0472">Membrane</keyword>
<dbReference type="EMBL" id="CP048104">
    <property type="protein sequence ID" value="QKG85157.1"/>
    <property type="molecule type" value="Genomic_DNA"/>
</dbReference>
<name>A0A7D4CWN4_9BACL</name>
<evidence type="ECO:0000256" key="2">
    <source>
        <dbReference type="ARBA" id="ARBA00022692"/>
    </source>
</evidence>
<dbReference type="InterPro" id="IPR010652">
    <property type="entry name" value="DUF1232"/>
</dbReference>
<keyword evidence="7" id="KW-1185">Reference proteome</keyword>
<reference evidence="6 7" key="1">
    <citation type="submission" date="2020-01" db="EMBL/GenBank/DDBJ databases">
        <authorList>
            <person name="Gulvik C.A."/>
            <person name="Batra D.G."/>
        </authorList>
    </citation>
    <scope>NUCLEOTIDE SEQUENCE [LARGE SCALE GENOMIC DNA]</scope>
    <source>
        <strain evidence="6 7">W9323</strain>
    </source>
</reference>
<comment type="subcellular location">
    <subcellularLocation>
        <location evidence="1">Endomembrane system</location>
        <topology evidence="1">Multi-pass membrane protein</topology>
    </subcellularLocation>
</comment>
<dbReference type="KEGG" id="kpul:GXN76_12210"/>
<dbReference type="Pfam" id="PF06803">
    <property type="entry name" value="DUF1232"/>
    <property type="match status" value="1"/>
</dbReference>
<keyword evidence="2" id="KW-0812">Transmembrane</keyword>
<keyword evidence="3" id="KW-1133">Transmembrane helix</keyword>